<sequence>MGEPCCSALAPKRRTAANDNDRKTIAEPAGIRTGCGSSRPARRRHDHENSPQQGVYVFIVERRGFPSFEPLMEWIGDDDPLVTVELSFPTLGAAILCANRQRLSVRRADHPRAGTAKMKQAFWDETFGWLGLGALQDSYGKAVPVRFVRTDRRGEKGWTSPMAAVRMGAWMAKPDGLDVDRILIDQAITEGMPGRPSLQHEVQPELLALRARTFRRLTPCQRQHTPHNRSRRNSLRHSNLEGTFRAPRHFVVAGCMRHLGRRQGPSPCP</sequence>
<protein>
    <submittedName>
        <fullName evidence="2">Uncharacterized protein</fullName>
    </submittedName>
</protein>
<dbReference type="OrthoDB" id="7267013at2"/>
<reference evidence="2 3" key="1">
    <citation type="journal article" date="2015" name="Stand. Genomic Sci.">
        <title>Genomic Encyclopedia of Bacterial and Archaeal Type Strains, Phase III: the genomes of soil and plant-associated and newly described type strains.</title>
        <authorList>
            <person name="Whitman W.B."/>
            <person name="Woyke T."/>
            <person name="Klenk H.P."/>
            <person name="Zhou Y."/>
            <person name="Lilburn T.G."/>
            <person name="Beck B.J."/>
            <person name="De Vos P."/>
            <person name="Vandamme P."/>
            <person name="Eisen J.A."/>
            <person name="Garrity G."/>
            <person name="Hugenholtz P."/>
            <person name="Kyrpides N.C."/>
        </authorList>
    </citation>
    <scope>NUCLEOTIDE SEQUENCE [LARGE SCALE GENOMIC DNA]</scope>
    <source>
        <strain evidence="2 3">CGMCC 1.10948</strain>
    </source>
</reference>
<dbReference type="RefSeq" id="WP_145831227.1">
    <property type="nucleotide sequence ID" value="NZ_VLLA01000001.1"/>
</dbReference>
<evidence type="ECO:0000313" key="2">
    <source>
        <dbReference type="EMBL" id="TWI76503.1"/>
    </source>
</evidence>
<dbReference type="Gene3D" id="3.30.160.190">
    <property type="entry name" value="atu1810 like domain"/>
    <property type="match status" value="1"/>
</dbReference>
<dbReference type="AlphaFoldDB" id="A0A562S5W4"/>
<evidence type="ECO:0000313" key="3">
    <source>
        <dbReference type="Proteomes" id="UP000316291"/>
    </source>
</evidence>
<keyword evidence="3" id="KW-1185">Reference proteome</keyword>
<organism evidence="2 3">
    <name type="scientific">Bradyrhizobium huanghuaihaiense</name>
    <dbReference type="NCBI Taxonomy" id="990078"/>
    <lineage>
        <taxon>Bacteria</taxon>
        <taxon>Pseudomonadati</taxon>
        <taxon>Pseudomonadota</taxon>
        <taxon>Alphaproteobacteria</taxon>
        <taxon>Hyphomicrobiales</taxon>
        <taxon>Nitrobacteraceae</taxon>
        <taxon>Bradyrhizobium</taxon>
    </lineage>
</organism>
<comment type="caution">
    <text evidence="2">The sequence shown here is derived from an EMBL/GenBank/DDBJ whole genome shotgun (WGS) entry which is preliminary data.</text>
</comment>
<feature type="region of interest" description="Disordered" evidence="1">
    <location>
        <begin position="13"/>
        <end position="49"/>
    </location>
</feature>
<name>A0A562S5W4_9BRAD</name>
<gene>
    <name evidence="2" type="ORF">IQ16_00744</name>
</gene>
<evidence type="ECO:0000256" key="1">
    <source>
        <dbReference type="SAM" id="MobiDB-lite"/>
    </source>
</evidence>
<feature type="region of interest" description="Disordered" evidence="1">
    <location>
        <begin position="219"/>
        <end position="238"/>
    </location>
</feature>
<accession>A0A562S5W4</accession>
<dbReference type="Proteomes" id="UP000316291">
    <property type="component" value="Unassembled WGS sequence"/>
</dbReference>
<proteinExistence type="predicted"/>
<dbReference type="EMBL" id="VLLA01000001">
    <property type="protein sequence ID" value="TWI76503.1"/>
    <property type="molecule type" value="Genomic_DNA"/>
</dbReference>
<dbReference type="InterPro" id="IPR038532">
    <property type="entry name" value="NDUFS4-like_sf"/>
</dbReference>
<feature type="compositionally biased region" description="Basic residues" evidence="1">
    <location>
        <begin position="224"/>
        <end position="235"/>
    </location>
</feature>